<dbReference type="InterPro" id="IPR018154">
    <property type="entry name" value="TLV/ENV_coat_polyprotein"/>
</dbReference>
<dbReference type="Proteomes" id="UP000536381">
    <property type="component" value="Unassembled WGS sequence"/>
</dbReference>
<protein>
    <submittedName>
        <fullName evidence="1">ENV1 protein</fullName>
    </submittedName>
</protein>
<feature type="non-terminal residue" evidence="1">
    <location>
        <position position="1"/>
    </location>
</feature>
<dbReference type="EMBL" id="VWYK01114748">
    <property type="protein sequence ID" value="NXR14899.1"/>
    <property type="molecule type" value="Genomic_DNA"/>
</dbReference>
<organism evidence="1 2">
    <name type="scientific">Semnornis frantzii</name>
    <dbReference type="NCBI Taxonomy" id="91796"/>
    <lineage>
        <taxon>Eukaryota</taxon>
        <taxon>Metazoa</taxon>
        <taxon>Chordata</taxon>
        <taxon>Craniata</taxon>
        <taxon>Vertebrata</taxon>
        <taxon>Euteleostomi</taxon>
        <taxon>Archelosauria</taxon>
        <taxon>Archosauria</taxon>
        <taxon>Dinosauria</taxon>
        <taxon>Saurischia</taxon>
        <taxon>Theropoda</taxon>
        <taxon>Coelurosauria</taxon>
        <taxon>Aves</taxon>
        <taxon>Neognathae</taxon>
        <taxon>Neoaves</taxon>
        <taxon>Telluraves</taxon>
        <taxon>Coraciimorphae</taxon>
        <taxon>Piciformes</taxon>
        <taxon>Ramphastidae</taxon>
        <taxon>Semnornis</taxon>
    </lineage>
</organism>
<proteinExistence type="predicted"/>
<evidence type="ECO:0000313" key="2">
    <source>
        <dbReference type="Proteomes" id="UP000536381"/>
    </source>
</evidence>
<dbReference type="Pfam" id="PF00429">
    <property type="entry name" value="TLV_coat"/>
    <property type="match status" value="1"/>
</dbReference>
<feature type="non-terminal residue" evidence="1">
    <location>
        <position position="83"/>
    </location>
</feature>
<keyword evidence="2" id="KW-1185">Reference proteome</keyword>
<name>A0A7L2ITL8_9PICI</name>
<reference evidence="1 2" key="1">
    <citation type="submission" date="2019-09" db="EMBL/GenBank/DDBJ databases">
        <title>Bird 10,000 Genomes (B10K) Project - Family phase.</title>
        <authorList>
            <person name="Zhang G."/>
        </authorList>
    </citation>
    <scope>NUCLEOTIDE SEQUENCE [LARGE SCALE GENOMIC DNA]</scope>
    <source>
        <strain evidence="1">B10K-DU-001-42</strain>
        <tissue evidence="1">Muscle</tissue>
    </source>
</reference>
<dbReference type="AlphaFoldDB" id="A0A7L2ITL8"/>
<sequence length="83" mass="8979">KIPGGNPLWKMMQASYQVLNKTNPNLTEYCWLCYGAKPPLYEAIGVSDTPGRSNGTNLAQCDWDAEKQSITLTQVVGSGVCVG</sequence>
<evidence type="ECO:0000313" key="1">
    <source>
        <dbReference type="EMBL" id="NXR14899.1"/>
    </source>
</evidence>
<dbReference type="OrthoDB" id="9306952at2759"/>
<gene>
    <name evidence="1" type="primary">Env1_2</name>
    <name evidence="1" type="ORF">SEMFRA_R11598</name>
</gene>
<accession>A0A7L2ITL8</accession>
<comment type="caution">
    <text evidence="1">The sequence shown here is derived from an EMBL/GenBank/DDBJ whole genome shotgun (WGS) entry which is preliminary data.</text>
</comment>